<dbReference type="EMBL" id="OW152838">
    <property type="protein sequence ID" value="CAH2059152.1"/>
    <property type="molecule type" value="Genomic_DNA"/>
</dbReference>
<reference evidence="2" key="1">
    <citation type="submission" date="2022-03" db="EMBL/GenBank/DDBJ databases">
        <authorList>
            <person name="Martin H S."/>
        </authorList>
    </citation>
    <scope>NUCLEOTIDE SEQUENCE</scope>
</reference>
<gene>
    <name evidence="2" type="ORF">IPOD504_LOCUS10743</name>
</gene>
<keyword evidence="3" id="KW-1185">Reference proteome</keyword>
<dbReference type="Proteomes" id="UP000837857">
    <property type="component" value="Chromosome 26"/>
</dbReference>
<feature type="non-terminal residue" evidence="2">
    <location>
        <position position="1"/>
    </location>
</feature>
<evidence type="ECO:0000313" key="3">
    <source>
        <dbReference type="Proteomes" id="UP000837857"/>
    </source>
</evidence>
<protein>
    <submittedName>
        <fullName evidence="2">Uncharacterized protein</fullName>
    </submittedName>
</protein>
<organism evidence="2 3">
    <name type="scientific">Iphiclides podalirius</name>
    <name type="common">scarce swallowtail</name>
    <dbReference type="NCBI Taxonomy" id="110791"/>
    <lineage>
        <taxon>Eukaryota</taxon>
        <taxon>Metazoa</taxon>
        <taxon>Ecdysozoa</taxon>
        <taxon>Arthropoda</taxon>
        <taxon>Hexapoda</taxon>
        <taxon>Insecta</taxon>
        <taxon>Pterygota</taxon>
        <taxon>Neoptera</taxon>
        <taxon>Endopterygota</taxon>
        <taxon>Lepidoptera</taxon>
        <taxon>Glossata</taxon>
        <taxon>Ditrysia</taxon>
        <taxon>Papilionoidea</taxon>
        <taxon>Papilionidae</taxon>
        <taxon>Papilioninae</taxon>
        <taxon>Iphiclides</taxon>
    </lineage>
</organism>
<evidence type="ECO:0000256" key="1">
    <source>
        <dbReference type="SAM" id="MobiDB-lite"/>
    </source>
</evidence>
<accession>A0ABN8IN60</accession>
<feature type="compositionally biased region" description="Acidic residues" evidence="1">
    <location>
        <begin position="31"/>
        <end position="41"/>
    </location>
</feature>
<name>A0ABN8IN60_9NEOP</name>
<feature type="region of interest" description="Disordered" evidence="1">
    <location>
        <begin position="26"/>
        <end position="54"/>
    </location>
</feature>
<proteinExistence type="predicted"/>
<sequence length="170" mass="19462">MTSYRTENLHIAELNQLLLDSGLTCERSTLESEESSEESEETEKKVQITEVESDVTETLAEERTAFLAEEIEEESPKVFPTSSLRRVLPDKIRSIEKQNRIHVLPDEFNRDVDPLKVPKIANTPAQVYISELAELTGCKDYKSSLAEYWFLDTLANLLSRAQKDRLDKGR</sequence>
<evidence type="ECO:0000313" key="2">
    <source>
        <dbReference type="EMBL" id="CAH2059152.1"/>
    </source>
</evidence>